<dbReference type="InterPro" id="IPR002641">
    <property type="entry name" value="PNPLA_dom"/>
</dbReference>
<organism evidence="6 7">
    <name type="scientific">Corynespora cassiicola Philippines</name>
    <dbReference type="NCBI Taxonomy" id="1448308"/>
    <lineage>
        <taxon>Eukaryota</taxon>
        <taxon>Fungi</taxon>
        <taxon>Dikarya</taxon>
        <taxon>Ascomycota</taxon>
        <taxon>Pezizomycotina</taxon>
        <taxon>Dothideomycetes</taxon>
        <taxon>Pleosporomycetidae</taxon>
        <taxon>Pleosporales</taxon>
        <taxon>Corynesporascaceae</taxon>
        <taxon>Corynespora</taxon>
    </lineage>
</organism>
<evidence type="ECO:0000256" key="4">
    <source>
        <dbReference type="PROSITE-ProRule" id="PRU01161"/>
    </source>
</evidence>
<gene>
    <name evidence="6" type="ORF">BS50DRAFT_595244</name>
</gene>
<dbReference type="SUPFAM" id="SSF52151">
    <property type="entry name" value="FabD/lysophospholipase-like"/>
    <property type="match status" value="1"/>
</dbReference>
<dbReference type="PANTHER" id="PTHR24185">
    <property type="entry name" value="CALCIUM-INDEPENDENT PHOSPHOLIPASE A2-GAMMA"/>
    <property type="match status" value="1"/>
</dbReference>
<feature type="short sequence motif" description="DGA/G" evidence="4">
    <location>
        <begin position="232"/>
        <end position="234"/>
    </location>
</feature>
<evidence type="ECO:0000256" key="2">
    <source>
        <dbReference type="ARBA" id="ARBA00022963"/>
    </source>
</evidence>
<protein>
    <submittedName>
        <fullName evidence="6">FabD/lysophospholipase-like protein</fullName>
    </submittedName>
</protein>
<dbReference type="PROSITE" id="PS51635">
    <property type="entry name" value="PNPLA"/>
    <property type="match status" value="1"/>
</dbReference>
<name>A0A2T2MZR6_CORCC</name>
<keyword evidence="3 4" id="KW-0443">Lipid metabolism</keyword>
<keyword evidence="1 4" id="KW-0378">Hydrolase</keyword>
<reference evidence="6 7" key="1">
    <citation type="journal article" date="2018" name="Front. Microbiol.">
        <title>Genome-Wide Analysis of Corynespora cassiicola Leaf Fall Disease Putative Effectors.</title>
        <authorList>
            <person name="Lopez D."/>
            <person name="Ribeiro S."/>
            <person name="Label P."/>
            <person name="Fumanal B."/>
            <person name="Venisse J.S."/>
            <person name="Kohler A."/>
            <person name="de Oliveira R.R."/>
            <person name="Labutti K."/>
            <person name="Lipzen A."/>
            <person name="Lail K."/>
            <person name="Bauer D."/>
            <person name="Ohm R.A."/>
            <person name="Barry K.W."/>
            <person name="Spatafora J."/>
            <person name="Grigoriev I.V."/>
            <person name="Martin F.M."/>
            <person name="Pujade-Renaud V."/>
        </authorList>
    </citation>
    <scope>NUCLEOTIDE SEQUENCE [LARGE SCALE GENOMIC DNA]</scope>
    <source>
        <strain evidence="6 7">Philippines</strain>
    </source>
</reference>
<dbReference type="GO" id="GO:0047499">
    <property type="term" value="F:calcium-independent phospholipase A2 activity"/>
    <property type="evidence" value="ECO:0007669"/>
    <property type="project" value="TreeGrafter"/>
</dbReference>
<dbReference type="AlphaFoldDB" id="A0A2T2MZR6"/>
<feature type="active site" description="Proton acceptor" evidence="4">
    <location>
        <position position="232"/>
    </location>
</feature>
<dbReference type="GO" id="GO:0019369">
    <property type="term" value="P:arachidonate metabolic process"/>
    <property type="evidence" value="ECO:0007669"/>
    <property type="project" value="TreeGrafter"/>
</dbReference>
<dbReference type="Proteomes" id="UP000240883">
    <property type="component" value="Unassembled WGS sequence"/>
</dbReference>
<dbReference type="Gene3D" id="3.40.1090.10">
    <property type="entry name" value="Cytosolic phospholipase A2 catalytic domain"/>
    <property type="match status" value="1"/>
</dbReference>
<evidence type="ECO:0000256" key="1">
    <source>
        <dbReference type="ARBA" id="ARBA00022801"/>
    </source>
</evidence>
<feature type="active site" description="Nucleophile" evidence="4">
    <location>
        <position position="74"/>
    </location>
</feature>
<dbReference type="OrthoDB" id="626167at2759"/>
<sequence>MQEMNRNLTGPFILTLDGGGIRGYVSLLILDRLMKEIAECERRHDLACDAQLGPAFTAQHPLPCHYFDAIYGTSTGGMIAVMLGRLEMPVERCLDVYRQHGGKIFGRRRLRGYIPLLSKYSSDGLERAVRRVIQENCSDHVSCNGEDAFARSSKSACSTVCVTAIDVAPSQPWLLRTTTGEMKRRKSWLASYNTASCDLSVLDVVRATTAAPVAFKPFTRATEDGRVVRFKDGAVLANNPAYVALTDCVQQKGRYPELLLSVGTGRRSEGLGCFAESPKGKWASSWRENVAALKDAIHQYTDCEHTHRIMLDKAAGGNGWYRRFNLSGIGDIPLDAWKDGKVLEQMKEAAKRDAPDVSEIVEKLVFRRRERARNAGIPMAVETG</sequence>
<accession>A0A2T2MZR6</accession>
<evidence type="ECO:0000259" key="5">
    <source>
        <dbReference type="PROSITE" id="PS51635"/>
    </source>
</evidence>
<feature type="short sequence motif" description="GXGXXG" evidence="4">
    <location>
        <begin position="18"/>
        <end position="23"/>
    </location>
</feature>
<dbReference type="GO" id="GO:0016020">
    <property type="term" value="C:membrane"/>
    <property type="evidence" value="ECO:0007669"/>
    <property type="project" value="TreeGrafter"/>
</dbReference>
<evidence type="ECO:0000313" key="6">
    <source>
        <dbReference type="EMBL" id="PSN58691.1"/>
    </source>
</evidence>
<dbReference type="GO" id="GO:0046486">
    <property type="term" value="P:glycerolipid metabolic process"/>
    <property type="evidence" value="ECO:0007669"/>
    <property type="project" value="UniProtKB-ARBA"/>
</dbReference>
<feature type="domain" description="PNPLA" evidence="5">
    <location>
        <begin position="14"/>
        <end position="245"/>
    </location>
</feature>
<keyword evidence="7" id="KW-1185">Reference proteome</keyword>
<keyword evidence="2 4" id="KW-0442">Lipid degradation</keyword>
<evidence type="ECO:0000313" key="7">
    <source>
        <dbReference type="Proteomes" id="UP000240883"/>
    </source>
</evidence>
<proteinExistence type="predicted"/>
<feature type="short sequence motif" description="GXSXG" evidence="4">
    <location>
        <begin position="72"/>
        <end position="76"/>
    </location>
</feature>
<dbReference type="Pfam" id="PF01734">
    <property type="entry name" value="Patatin"/>
    <property type="match status" value="1"/>
</dbReference>
<dbReference type="GO" id="GO:0016042">
    <property type="term" value="P:lipid catabolic process"/>
    <property type="evidence" value="ECO:0007669"/>
    <property type="project" value="UniProtKB-UniRule"/>
</dbReference>
<dbReference type="EMBL" id="KZ678218">
    <property type="protein sequence ID" value="PSN58691.1"/>
    <property type="molecule type" value="Genomic_DNA"/>
</dbReference>
<dbReference type="InterPro" id="IPR016035">
    <property type="entry name" value="Acyl_Trfase/lysoPLipase"/>
</dbReference>
<dbReference type="PANTHER" id="PTHR24185:SF1">
    <property type="entry name" value="CALCIUM-INDEPENDENT PHOSPHOLIPASE A2-GAMMA"/>
    <property type="match status" value="1"/>
</dbReference>
<evidence type="ECO:0000256" key="3">
    <source>
        <dbReference type="ARBA" id="ARBA00023098"/>
    </source>
</evidence>
<dbReference type="STRING" id="1448308.A0A2T2MZR6"/>